<dbReference type="Pfam" id="PF16183">
    <property type="entry name" value="Kinesin_assoc"/>
    <property type="match status" value="2"/>
</dbReference>
<dbReference type="EMBL" id="CALNXJ010000004">
    <property type="protein sequence ID" value="CAH3038268.1"/>
    <property type="molecule type" value="Genomic_DNA"/>
</dbReference>
<evidence type="ECO:0000256" key="10">
    <source>
        <dbReference type="PROSITE-ProRule" id="PRU00283"/>
    </source>
</evidence>
<protein>
    <recommendedName>
        <fullName evidence="2">Kinesin-like protein unc-104</fullName>
    </recommendedName>
</protein>
<feature type="coiled-coil region" evidence="11">
    <location>
        <begin position="609"/>
        <end position="643"/>
    </location>
</feature>
<dbReference type="InterPro" id="IPR011993">
    <property type="entry name" value="PH-like_dom_sf"/>
</dbReference>
<dbReference type="GO" id="GO:0008017">
    <property type="term" value="F:microtubule binding"/>
    <property type="evidence" value="ECO:0007669"/>
    <property type="project" value="InterPro"/>
</dbReference>
<dbReference type="PROSITE" id="PS50067">
    <property type="entry name" value="KINESIN_MOTOR_2"/>
    <property type="match status" value="1"/>
</dbReference>
<sequence>MSSVKVAVRVRPFASRENNRSCKCIIGMHGPTTTILNPRNLSEKPKSFNFDYSYWSHDENDAHFASQKQVYADIGKEMLAHAFEGYNICIFAYGQTGSGKSYTMMGKQEADQKGIIPQLCEELFQKIDSESSDELMLSAEVSYLEIYCERVRDLLSPKAKNNLRVREHPMLGPYVEDLTKLAVTSFEDINDLIDEGNKARTVAATNMNETSSRSHAIFSIVFTQRRHDSLTDLSTAKVSKLSLVDLAGSERADATGAKGERLKEGANINKSLTTLGKVISALAEQSSQKKKRKSDFIPFRDSVLTWLLRENLGGNSKTAMIAAISPADINFEETLSTLRYADRAKQILCKAIVNEDPNAKIIRELKEEVSKLKELLVNEGYNPDDLQSVLRQGSTHLPRRYSQEFHDGTLERLKASEKLIAELNETWEEKLRKTEAIKQEREAMLAEMGVAIHTDGHTVGLFQPRRRPHLVNLNEDPLMSECLLYYIKDGITRVGQAMAKSHQDIQLSGENILDEHCVLEHTQGVVKIIPCENSRTFVNGKLITESTVLRSGARIILGNNHVFRFNFPDQAREERIRQSRGNLLEDINGKSEGKVEEPVDWSFAVLELLREQGWDVKEMNERVVELEEQIKREKDQADLLLEQQRLTYETRLQELQRQMDQSSVPSSESVDSDIDVDSFDSESPLTERELNLAEVVIDKWRCYVCTSLRDDLLSHAVLLKEANAISVELRKKVEFQFTLLTDTLYTPLPSFLLSDVKHKDNPTVLAVEVKDMKHGASHFWSLGKLRDRLEDMRFLYDTAAETNSKISFDSVDPFYDSLPWFRLIGRSFVYLSNLVFGVPLEQTVPIVSELGDIQGNLSINIQQCTDRDTWQVDETSRSWVLWLEFPSDDHEQKSENEREVEEAVEADEVQEPPFSKGTLHVGQPYVISITVKQAQGIPTQYTDVFCQIRFLCSEEDEGFSTEPVTNKQNGGPLGFYYNQKIGVVVTREFIDYISTRPLQVEVFGHYQHHPQHQSTAQLPRAIVKEGEFSSKYLKESSPALPLPYQLCDEEGTLKFDLLVWVEVFEMSPSGDYFPCVVRRKNDTPCGGVFLLHQGIQRRLVVTIIHENSMDIRIRKVTELAVGRVRTALTPPPAGESSTHTVSLNVLSPQVQSHPDENRCVFRFEAAWDSSLHNSILLNRVTPPGELVFVTISAYLELENCCQTSCLTKDIPVCVFGRDSKTSSRSVWSLFGSSRRPENDKLSDIFELVFHPADEHGQLMKTKKRAVIDTSSIYVRGEENLGEWKPRGISLLDEHQSHLDKLERIQEVGKARHILCLGETLMASDRPDNVLVDPGIFSAGSTYSSRSSLGSISLSSSFLSVASLPAGKPLRFTRDVNPEQVKETLIKKCLRLLMWRKDLCEAKALSRAPSSEGSASALGTQEKEQEDESKVEYYVPEVSLVRKNPVTSKRGYLHIMDDCSSRWSKCYVVVRKPYVLLYRQEGDPVEQFLINLKHSKVECPEYFVSLSVFSIRTRHCRFLVRNTTEKEEDAYDWLYALDPLLVGSREKEVQNMDTNDGARVKDCDVLRNFRYSSKLGDLMINFSKVRMPCVKICMASSPREGHVISSSVA</sequence>
<dbReference type="Gene3D" id="3.40.850.10">
    <property type="entry name" value="Kinesin motor domain"/>
    <property type="match status" value="1"/>
</dbReference>
<dbReference type="GO" id="GO:0005874">
    <property type="term" value="C:microtubule"/>
    <property type="evidence" value="ECO:0007669"/>
    <property type="project" value="UniProtKB-KW"/>
</dbReference>
<dbReference type="InterPro" id="IPR019821">
    <property type="entry name" value="Kinesin_motor_CS"/>
</dbReference>
<keyword evidence="16" id="KW-1185">Reference proteome</keyword>
<dbReference type="Gene3D" id="6.10.250.2520">
    <property type="match status" value="1"/>
</dbReference>
<dbReference type="PANTHER" id="PTHR47117:SF10">
    <property type="entry name" value="KINESIN-LIKE PROTEIN KIF1B"/>
    <property type="match status" value="1"/>
</dbReference>
<keyword evidence="8 10" id="KW-0505">Motor protein</keyword>
<dbReference type="InterPro" id="IPR027417">
    <property type="entry name" value="P-loop_NTPase"/>
</dbReference>
<evidence type="ECO:0000256" key="12">
    <source>
        <dbReference type="SAM" id="MobiDB-lite"/>
    </source>
</evidence>
<dbReference type="SMART" id="SM00129">
    <property type="entry name" value="KISc"/>
    <property type="match status" value="1"/>
</dbReference>
<evidence type="ECO:0000256" key="7">
    <source>
        <dbReference type="ARBA" id="ARBA00023054"/>
    </source>
</evidence>
<evidence type="ECO:0000313" key="15">
    <source>
        <dbReference type="EMBL" id="CAH3038268.1"/>
    </source>
</evidence>
<dbReference type="InterPro" id="IPR008984">
    <property type="entry name" value="SMAD_FHA_dom_sf"/>
</dbReference>
<dbReference type="InterPro" id="IPR036961">
    <property type="entry name" value="Kinesin_motor_dom_sf"/>
</dbReference>
<dbReference type="InterPro" id="IPR001849">
    <property type="entry name" value="PH_domain"/>
</dbReference>
<comment type="subcellular location">
    <subcellularLocation>
        <location evidence="1">Cytoplasm</location>
        <location evidence="1">Cytoskeleton</location>
    </subcellularLocation>
</comment>
<dbReference type="SUPFAM" id="SSF50729">
    <property type="entry name" value="PH domain-like"/>
    <property type="match status" value="1"/>
</dbReference>
<name>A0AAU9VUJ1_9CNID</name>
<evidence type="ECO:0000259" key="14">
    <source>
        <dbReference type="PROSITE" id="PS50067"/>
    </source>
</evidence>
<evidence type="ECO:0000259" key="13">
    <source>
        <dbReference type="PROSITE" id="PS50003"/>
    </source>
</evidence>
<gene>
    <name evidence="15" type="ORF">PMEA_00021595</name>
</gene>
<dbReference type="GO" id="GO:0005524">
    <property type="term" value="F:ATP binding"/>
    <property type="evidence" value="ECO:0007669"/>
    <property type="project" value="UniProtKB-UniRule"/>
</dbReference>
<proteinExistence type="inferred from homology"/>
<keyword evidence="5 10" id="KW-0547">Nucleotide-binding</keyword>
<feature type="binding site" evidence="10">
    <location>
        <begin position="94"/>
        <end position="101"/>
    </location>
    <ligand>
        <name>ATP</name>
        <dbReference type="ChEBI" id="CHEBI:30616"/>
    </ligand>
</feature>
<dbReference type="FunFam" id="2.60.200.20:FF:000001">
    <property type="entry name" value="Kinesin family member 1B"/>
    <property type="match status" value="1"/>
</dbReference>
<dbReference type="Gene3D" id="2.30.29.30">
    <property type="entry name" value="Pleckstrin-homology domain (PH domain)/Phosphotyrosine-binding domain (PTB)"/>
    <property type="match status" value="1"/>
</dbReference>
<dbReference type="Proteomes" id="UP001159428">
    <property type="component" value="Unassembled WGS sequence"/>
</dbReference>
<dbReference type="PRINTS" id="PR00380">
    <property type="entry name" value="KINESINHEAVY"/>
</dbReference>
<dbReference type="PROSITE" id="PS00411">
    <property type="entry name" value="KINESIN_MOTOR_1"/>
    <property type="match status" value="1"/>
</dbReference>
<dbReference type="SUPFAM" id="SSF49879">
    <property type="entry name" value="SMAD/FHA domain"/>
    <property type="match status" value="1"/>
</dbReference>
<comment type="similarity">
    <text evidence="10">Belongs to the TRAFAC class myosin-kinesin ATPase superfamily. Kinesin family.</text>
</comment>
<feature type="domain" description="Kinesin motor" evidence="14">
    <location>
        <begin position="3"/>
        <end position="347"/>
    </location>
</feature>
<accession>A0AAU9VUJ1</accession>
<dbReference type="SMART" id="SM00233">
    <property type="entry name" value="PH"/>
    <property type="match status" value="1"/>
</dbReference>
<dbReference type="Pfam" id="PF00498">
    <property type="entry name" value="FHA"/>
    <property type="match status" value="1"/>
</dbReference>
<dbReference type="SUPFAM" id="SSF52540">
    <property type="entry name" value="P-loop containing nucleoside triphosphate hydrolases"/>
    <property type="match status" value="1"/>
</dbReference>
<dbReference type="CDD" id="cd01365">
    <property type="entry name" value="KISc_KIF1A_KIF1B"/>
    <property type="match status" value="1"/>
</dbReference>
<evidence type="ECO:0000256" key="6">
    <source>
        <dbReference type="ARBA" id="ARBA00022840"/>
    </source>
</evidence>
<feature type="region of interest" description="Disordered" evidence="12">
    <location>
        <begin position="657"/>
        <end position="681"/>
    </location>
</feature>
<evidence type="ECO:0000256" key="4">
    <source>
        <dbReference type="ARBA" id="ARBA00022701"/>
    </source>
</evidence>
<evidence type="ECO:0000256" key="11">
    <source>
        <dbReference type="SAM" id="Coils"/>
    </source>
</evidence>
<dbReference type="GO" id="GO:0003777">
    <property type="term" value="F:microtubule motor activity"/>
    <property type="evidence" value="ECO:0007669"/>
    <property type="project" value="InterPro"/>
</dbReference>
<dbReference type="InterPro" id="IPR001752">
    <property type="entry name" value="Kinesin_motor_dom"/>
</dbReference>
<feature type="compositionally biased region" description="Low complexity" evidence="12">
    <location>
        <begin position="660"/>
        <end position="669"/>
    </location>
</feature>
<dbReference type="FunFam" id="3.40.850.10:FF:000004">
    <property type="entry name" value="Kinesin-like protein isoform 2"/>
    <property type="match status" value="1"/>
</dbReference>
<evidence type="ECO:0000256" key="3">
    <source>
        <dbReference type="ARBA" id="ARBA00022490"/>
    </source>
</evidence>
<dbReference type="SMART" id="SM00240">
    <property type="entry name" value="FHA"/>
    <property type="match status" value="1"/>
</dbReference>
<reference evidence="15 16" key="1">
    <citation type="submission" date="2022-05" db="EMBL/GenBank/DDBJ databases">
        <authorList>
            <consortium name="Genoscope - CEA"/>
            <person name="William W."/>
        </authorList>
    </citation>
    <scope>NUCLEOTIDE SEQUENCE [LARGE SCALE GENOMIC DNA]</scope>
</reference>
<evidence type="ECO:0000256" key="2">
    <source>
        <dbReference type="ARBA" id="ARBA00020751"/>
    </source>
</evidence>
<dbReference type="Pfam" id="PF12423">
    <property type="entry name" value="KIF1B"/>
    <property type="match status" value="1"/>
</dbReference>
<evidence type="ECO:0000256" key="1">
    <source>
        <dbReference type="ARBA" id="ARBA00004245"/>
    </source>
</evidence>
<dbReference type="PANTHER" id="PTHR47117">
    <property type="entry name" value="STAR-RELATED LIPID TRANSFER PROTEIN 9"/>
    <property type="match status" value="1"/>
</dbReference>
<keyword evidence="9" id="KW-0206">Cytoskeleton</keyword>
<dbReference type="GO" id="GO:0010970">
    <property type="term" value="P:transport along microtubule"/>
    <property type="evidence" value="ECO:0007669"/>
    <property type="project" value="UniProtKB-ARBA"/>
</dbReference>
<dbReference type="InterPro" id="IPR022140">
    <property type="entry name" value="Kinesin-like_KIF1-typ"/>
</dbReference>
<feature type="compositionally biased region" description="Acidic residues" evidence="12">
    <location>
        <begin position="670"/>
        <end position="680"/>
    </location>
</feature>
<keyword evidence="6 10" id="KW-0067">ATP-binding</keyword>
<keyword evidence="7 11" id="KW-0175">Coiled coil</keyword>
<dbReference type="PROSITE" id="PS50003">
    <property type="entry name" value="PH_DOMAIN"/>
    <property type="match status" value="1"/>
</dbReference>
<evidence type="ECO:0000256" key="5">
    <source>
        <dbReference type="ARBA" id="ARBA00022741"/>
    </source>
</evidence>
<organism evidence="15 16">
    <name type="scientific">Pocillopora meandrina</name>
    <dbReference type="NCBI Taxonomy" id="46732"/>
    <lineage>
        <taxon>Eukaryota</taxon>
        <taxon>Metazoa</taxon>
        <taxon>Cnidaria</taxon>
        <taxon>Anthozoa</taxon>
        <taxon>Hexacorallia</taxon>
        <taxon>Scleractinia</taxon>
        <taxon>Astrocoeniina</taxon>
        <taxon>Pocilloporidae</taxon>
        <taxon>Pocillopora</taxon>
    </lineage>
</organism>
<keyword evidence="3" id="KW-0963">Cytoplasm</keyword>
<keyword evidence="4" id="KW-0493">Microtubule</keyword>
<evidence type="ECO:0000256" key="9">
    <source>
        <dbReference type="ARBA" id="ARBA00023212"/>
    </source>
</evidence>
<dbReference type="InterPro" id="IPR032405">
    <property type="entry name" value="Kinesin_assoc"/>
</dbReference>
<dbReference type="Gene3D" id="2.60.200.20">
    <property type="match status" value="1"/>
</dbReference>
<dbReference type="InterPro" id="IPR022164">
    <property type="entry name" value="Kinesin-like"/>
</dbReference>
<evidence type="ECO:0000313" key="16">
    <source>
        <dbReference type="Proteomes" id="UP001159428"/>
    </source>
</evidence>
<dbReference type="Pfam" id="PF00225">
    <property type="entry name" value="Kinesin"/>
    <property type="match status" value="1"/>
</dbReference>
<feature type="domain" description="PH" evidence="13">
    <location>
        <begin position="1445"/>
        <end position="1541"/>
    </location>
</feature>
<dbReference type="Pfam" id="PF12473">
    <property type="entry name" value="DUF3694"/>
    <property type="match status" value="1"/>
</dbReference>
<dbReference type="InterPro" id="IPR000253">
    <property type="entry name" value="FHA_dom"/>
</dbReference>
<comment type="caution">
    <text evidence="15">The sequence shown here is derived from an EMBL/GenBank/DDBJ whole genome shotgun (WGS) entry which is preliminary data.</text>
</comment>
<dbReference type="CDD" id="cd22705">
    <property type="entry name" value="FHA_KIF1"/>
    <property type="match status" value="1"/>
</dbReference>
<evidence type="ECO:0000256" key="8">
    <source>
        <dbReference type="ARBA" id="ARBA00023175"/>
    </source>
</evidence>